<dbReference type="EMBL" id="JAAZHI010000146">
    <property type="protein sequence ID" value="NLA56080.1"/>
    <property type="molecule type" value="Genomic_DNA"/>
</dbReference>
<accession>A0A7X6PN86</accession>
<evidence type="ECO:0000313" key="2">
    <source>
        <dbReference type="Proteomes" id="UP000557899"/>
    </source>
</evidence>
<reference evidence="1 2" key="1">
    <citation type="journal article" date="2020" name="Biotechnol. Biofuels">
        <title>New insights from the biogas microbiome by comprehensive genome-resolved metagenomics of nearly 1600 species originating from multiple anaerobic digesters.</title>
        <authorList>
            <person name="Campanaro S."/>
            <person name="Treu L."/>
            <person name="Rodriguez-R L.M."/>
            <person name="Kovalovszki A."/>
            <person name="Ziels R.M."/>
            <person name="Maus I."/>
            <person name="Zhu X."/>
            <person name="Kougias P.G."/>
            <person name="Basile A."/>
            <person name="Luo G."/>
            <person name="Schluter A."/>
            <person name="Konstantinidis K.T."/>
            <person name="Angelidaki I."/>
        </authorList>
    </citation>
    <scope>NUCLEOTIDE SEQUENCE [LARGE SCALE GENOMIC DNA]</scope>
    <source>
        <strain evidence="1">AS15tlH2ME_198</strain>
    </source>
</reference>
<dbReference type="Proteomes" id="UP000557899">
    <property type="component" value="Unassembled WGS sequence"/>
</dbReference>
<name>A0A7X6PN86_9CORY</name>
<proteinExistence type="predicted"/>
<sequence>MSGIHLDHGAALQALSRLLLDGEEQHRRHLSTRPALPVAALGRDFAAHGAQIAAMLHRVHDTGRERIDALRTTAESAAAQVRVFGDVDKHLGAHLRGVH</sequence>
<organism evidence="1 2">
    <name type="scientific">Corynebacterium humireducens</name>
    <dbReference type="NCBI Taxonomy" id="1223514"/>
    <lineage>
        <taxon>Bacteria</taxon>
        <taxon>Bacillati</taxon>
        <taxon>Actinomycetota</taxon>
        <taxon>Actinomycetes</taxon>
        <taxon>Mycobacteriales</taxon>
        <taxon>Corynebacteriaceae</taxon>
        <taxon>Corynebacterium</taxon>
    </lineage>
</organism>
<protein>
    <submittedName>
        <fullName evidence="1">Uncharacterized protein</fullName>
    </submittedName>
</protein>
<comment type="caution">
    <text evidence="1">The sequence shown here is derived from an EMBL/GenBank/DDBJ whole genome shotgun (WGS) entry which is preliminary data.</text>
</comment>
<evidence type="ECO:0000313" key="1">
    <source>
        <dbReference type="EMBL" id="NLA56080.1"/>
    </source>
</evidence>
<dbReference type="AlphaFoldDB" id="A0A7X6PN86"/>
<gene>
    <name evidence="1" type="ORF">GX859_07265</name>
</gene>